<dbReference type="GO" id="GO:0035438">
    <property type="term" value="F:cyclic-di-GMP binding"/>
    <property type="evidence" value="ECO:0007669"/>
    <property type="project" value="InterPro"/>
</dbReference>
<dbReference type="SUPFAM" id="SSF48371">
    <property type="entry name" value="ARM repeat"/>
    <property type="match status" value="1"/>
</dbReference>
<keyword evidence="4" id="KW-1185">Reference proteome</keyword>
<dbReference type="Gene3D" id="1.25.10.10">
    <property type="entry name" value="Leucine-rich Repeat Variant"/>
    <property type="match status" value="2"/>
</dbReference>
<dbReference type="InterPro" id="IPR018490">
    <property type="entry name" value="cNMP-bd_dom_sf"/>
</dbReference>
<dbReference type="SMART" id="SM00100">
    <property type="entry name" value="cNMP"/>
    <property type="match status" value="1"/>
</dbReference>
<dbReference type="PROSITE" id="PS50042">
    <property type="entry name" value="CNMP_BINDING_3"/>
    <property type="match status" value="1"/>
</dbReference>
<feature type="domain" description="Cyclic nucleotide-binding" evidence="2">
    <location>
        <begin position="1958"/>
        <end position="2027"/>
    </location>
</feature>
<organism evidence="3 4">
    <name type="scientific">Desulfobulbus oligotrophicus</name>
    <dbReference type="NCBI Taxonomy" id="1909699"/>
    <lineage>
        <taxon>Bacteria</taxon>
        <taxon>Pseudomonadati</taxon>
        <taxon>Thermodesulfobacteriota</taxon>
        <taxon>Desulfobulbia</taxon>
        <taxon>Desulfobulbales</taxon>
        <taxon>Desulfobulbaceae</taxon>
        <taxon>Desulfobulbus</taxon>
    </lineage>
</organism>
<feature type="region of interest" description="Disordered" evidence="1">
    <location>
        <begin position="1848"/>
        <end position="1874"/>
    </location>
</feature>
<dbReference type="CDD" id="cd00038">
    <property type="entry name" value="CAP_ED"/>
    <property type="match status" value="1"/>
</dbReference>
<evidence type="ECO:0000313" key="3">
    <source>
        <dbReference type="EMBL" id="QQG66705.1"/>
    </source>
</evidence>
<gene>
    <name evidence="3" type="ORF">HP555_12935</name>
</gene>
<dbReference type="InterPro" id="IPR000595">
    <property type="entry name" value="cNMP-bd_dom"/>
</dbReference>
<evidence type="ECO:0000256" key="1">
    <source>
        <dbReference type="SAM" id="MobiDB-lite"/>
    </source>
</evidence>
<dbReference type="InterPro" id="IPR011989">
    <property type="entry name" value="ARM-like"/>
</dbReference>
<dbReference type="EMBL" id="CP054140">
    <property type="protein sequence ID" value="QQG66705.1"/>
    <property type="molecule type" value="Genomic_DNA"/>
</dbReference>
<dbReference type="Pfam" id="PF13646">
    <property type="entry name" value="HEAT_2"/>
    <property type="match status" value="1"/>
</dbReference>
<protein>
    <submittedName>
        <fullName evidence="3">HEAT repeat domain-containing protein</fullName>
    </submittedName>
</protein>
<dbReference type="InterPro" id="IPR014710">
    <property type="entry name" value="RmlC-like_jellyroll"/>
</dbReference>
<proteinExistence type="predicted"/>
<evidence type="ECO:0000259" key="2">
    <source>
        <dbReference type="PROSITE" id="PS50042"/>
    </source>
</evidence>
<name>A0A7T5VF03_9BACT</name>
<reference evidence="3 4" key="1">
    <citation type="submission" date="2020-05" db="EMBL/GenBank/DDBJ databases">
        <title>Complete genome of Desulfobulbus oligotrophicus.</title>
        <authorList>
            <person name="Podar M."/>
        </authorList>
    </citation>
    <scope>NUCLEOTIDE SEQUENCE [LARGE SCALE GENOMIC DNA]</scope>
    <source>
        <strain evidence="3 4">Prop6</strain>
    </source>
</reference>
<sequence>MTFSSPSSATDRHSLLLDFSVRLYTALRTMRLYPSTNPQVQRSNDFFFKTFSALLTHQTTERSVTIACSDGRLLICGEHLTDKDHARPQIQGLITLFNRLQIHSLTFHEAFTTRECSFFVELLSSFLAEKEASRSIASLLSEADITSVTVDTMKYVVLREGEQVVNEELIGSGLDISDEELTNFILEHGAQEMIPGVSSTLVDQLIGQLSATGTISDEQSEDINKTVIDLLQQLSQEPGAAAHDQKIAGIANHLAGLDPSVLAQLVAHLPITADTDSVLSTIFNRIPPEHLHSLLSNLTLQHILSPQGDVRQHPMTADNALSWITHLEQTGPPDVSKAIAQNIDARQLLLNPDTPISQLPEHLLQRLRQPEWSAPVITAAARQVSDPQAHTEGQTDFAAFNRMLAHYEQLLSKEQQTRVARQAGAELASMEGIALGNILAQRFKGLFGEQLYSQVLNQVSDQLLDETIEHLTPKQLNRMVATLISDIPLQIGKDKDPGFKPVDDILFKRLAQTRRGPELSKAIAQNIDARQLLLNPDTPISQLPEHLLQRLRQPEWSAPVITAAARQVSDPQAHTEGQTDFAAFNRMLAHYEQLLSKEQQTRVARQAGAELASMEGIALGNILAQRFKGLFGEQLYSQVLNQVSDQLLDETIEHLTPKQLNRMVATLISDIPLQIGKDKDPGFKPVDDILFKRLAQTRRGPELSKAIAQNIDARQLLLNPDTPISQLPEHLLQRLRQPEWSAPVITAAARQVSDPQAHTEGQTDFAAFNRMLAHYEQLLSKEQQTRVARQAGAELASMEGIALGNILAQRFKGLFGEQLYSQVLNQVSDQLLDETIEHLTPKQLNRMVATLISDIPLQIGKDKDPGFKPVDDILFKRLAQTRRGPELSKAIAQNIDARQLLLNPDTPISQLPEHLLQRLRQPEWSAPVITAAARQVSDPQAHTEGQTDFAAFNRMLAHYEQLLSKEQQTRVARQAGAELASMEGIALGNILAQRFKGLFGEQLYSQVLNQVSDQLLDETIEHLTPKQLNRMVATLISDIPLQIGKDKDPGFKPVDDILFKRLAQTRRGPELSKAIAQNIDARQLLLNPDTPISQLPEHLLQRLRQPEWSAPVITAAARQVSDPQAHTEGQTDFAAFNRMLAHYEQLLSKEQQTRVARQAGAELASMEGIALGNILAQRFKGLFGEQLYSQVLNQVSDQLLDETIEHLTPKQLNRMVATLISDIPLQIGKDKDPGFKPVDDILFKRLAQTRRGPELSKAIAQNIDARQLLLNPDTPISQLPEHLLQRLRQPEWSAPVITAAARQVSDLAETTTSNDALATFEQLLTRCDSLFDPAQQVLIASQVASQLITLDEKSLGRLLVHKYKSLFGDQLYRQVISRLSEDKLEKLITHIKTLAESSGSEQGDLKDTEVEKTFQKLQQTARKEKMRSLVALYQAKKKATEEKRQTTVQTGLHSLLQGDLRALNKKALLEALPTIIHDLLNSNEEKKADDLLMQLAIGTQNPEPSISRNAFTALAAVSEQFVNMGQWERLKRLLPALQRGLQTGGISEQAAEQVTVAIGALTKQYLTEKRYTQAAETAQILRSLTAHTATDDPVDPSVRQHAAAALKKLSTVPTLEHLLELYLHSETHQEAAARLLGELGTESAEYQLQQLMDSDSRFERKRLLSLIKQTGNPALSILLEQLQKDPPWFVVRNIIRLLGDIGTPELFTTIQPFIHHSDVRVQEEVLNASVKIGNEDLKDFLLQTLQTADNTLKPKVVQLIATHHDERFVRPLTELLESTKSFAGKGEHDLQLAICRTLGNIGSRRAGASLTRVAESKTMLGIAGYSDEVRQAAVTALKQIRKATEQRSLEESAAIDRGPSKETTPPSSLPAAETVTEQEAAIFQLADEGKRESAIQQLVDLISATAQAGDFKTAERLRERIYEIDGMALGPIIRTGELIEQAKMGTIKEEDKEIWATLRKHLTAQEFQTIYHELNEQQYKPEDTIVSQGDKNDALFFITQGSVKVSHRVGTRELFITTLNRGEMVGENFFTPSVWTATLTSLTPSRVHVLPQAALAAWQEQFPGLRGKLHTYYLANNTIRTTLEKKGLERRTDHRYSLSRKIQVQPINNLEKPIGRGFRAETIDISLGGLAFLIRISRQENARLLLGRKMQIVLPVGGKIQFMHLKGLVIGIQPFQVLENDFSVHFKFDQPLASQALQNILG</sequence>
<dbReference type="InterPro" id="IPR016024">
    <property type="entry name" value="ARM-type_fold"/>
</dbReference>
<dbReference type="Gene3D" id="2.60.120.10">
    <property type="entry name" value="Jelly Rolls"/>
    <property type="match status" value="1"/>
</dbReference>
<dbReference type="InterPro" id="IPR009875">
    <property type="entry name" value="PilZ_domain"/>
</dbReference>
<dbReference type="KEGG" id="dog:HP555_12935"/>
<dbReference type="SUPFAM" id="SSF51206">
    <property type="entry name" value="cAMP-binding domain-like"/>
    <property type="match status" value="1"/>
</dbReference>
<accession>A0A7T5VF03</accession>
<dbReference type="Pfam" id="PF07238">
    <property type="entry name" value="PilZ"/>
    <property type="match status" value="1"/>
</dbReference>
<dbReference type="Proteomes" id="UP000596092">
    <property type="component" value="Chromosome"/>
</dbReference>
<dbReference type="Pfam" id="PF00027">
    <property type="entry name" value="cNMP_binding"/>
    <property type="match status" value="1"/>
</dbReference>
<evidence type="ECO:0000313" key="4">
    <source>
        <dbReference type="Proteomes" id="UP000596092"/>
    </source>
</evidence>